<dbReference type="AlphaFoldDB" id="A0A9W9N9P3"/>
<dbReference type="InterPro" id="IPR011701">
    <property type="entry name" value="MFS"/>
</dbReference>
<dbReference type="GO" id="GO:0022857">
    <property type="term" value="F:transmembrane transporter activity"/>
    <property type="evidence" value="ECO:0007669"/>
    <property type="project" value="InterPro"/>
</dbReference>
<organism evidence="8 9">
    <name type="scientific">Penicillium cinerascens</name>
    <dbReference type="NCBI Taxonomy" id="70096"/>
    <lineage>
        <taxon>Eukaryota</taxon>
        <taxon>Fungi</taxon>
        <taxon>Dikarya</taxon>
        <taxon>Ascomycota</taxon>
        <taxon>Pezizomycotina</taxon>
        <taxon>Eurotiomycetes</taxon>
        <taxon>Eurotiomycetidae</taxon>
        <taxon>Eurotiales</taxon>
        <taxon>Aspergillaceae</taxon>
        <taxon>Penicillium</taxon>
    </lineage>
</organism>
<feature type="region of interest" description="Disordered" evidence="5">
    <location>
        <begin position="236"/>
        <end position="256"/>
    </location>
</feature>
<feature type="domain" description="Major facilitator superfamily (MFS) profile" evidence="7">
    <location>
        <begin position="51"/>
        <end position="526"/>
    </location>
</feature>
<proteinExistence type="predicted"/>
<keyword evidence="3 6" id="KW-1133">Transmembrane helix</keyword>
<feature type="transmembrane region" description="Helical" evidence="6">
    <location>
        <begin position="317"/>
        <end position="336"/>
    </location>
</feature>
<feature type="transmembrane region" description="Helical" evidence="6">
    <location>
        <begin position="94"/>
        <end position="113"/>
    </location>
</feature>
<dbReference type="PROSITE" id="PS50850">
    <property type="entry name" value="MFS"/>
    <property type="match status" value="1"/>
</dbReference>
<dbReference type="SUPFAM" id="SSF103473">
    <property type="entry name" value="MFS general substrate transporter"/>
    <property type="match status" value="1"/>
</dbReference>
<dbReference type="EMBL" id="JAPQKR010000005">
    <property type="protein sequence ID" value="KAJ5215812.1"/>
    <property type="molecule type" value="Genomic_DNA"/>
</dbReference>
<evidence type="ECO:0000256" key="2">
    <source>
        <dbReference type="ARBA" id="ARBA00022692"/>
    </source>
</evidence>
<evidence type="ECO:0000256" key="6">
    <source>
        <dbReference type="SAM" id="Phobius"/>
    </source>
</evidence>
<dbReference type="Gene3D" id="1.20.1250.20">
    <property type="entry name" value="MFS general substrate transporter like domains"/>
    <property type="match status" value="1"/>
</dbReference>
<reference evidence="8" key="1">
    <citation type="submission" date="2022-12" db="EMBL/GenBank/DDBJ databases">
        <authorList>
            <person name="Petersen C."/>
        </authorList>
    </citation>
    <scope>NUCLEOTIDE SEQUENCE</scope>
    <source>
        <strain evidence="8">IBT 15544</strain>
    </source>
</reference>
<accession>A0A9W9N9P3</accession>
<protein>
    <submittedName>
        <fullName evidence="8">Major facilitator superfamily domain-containing protein</fullName>
    </submittedName>
</protein>
<keyword evidence="2 6" id="KW-0812">Transmembrane</keyword>
<dbReference type="Pfam" id="PF07690">
    <property type="entry name" value="MFS_1"/>
    <property type="match status" value="1"/>
</dbReference>
<evidence type="ECO:0000313" key="9">
    <source>
        <dbReference type="Proteomes" id="UP001150904"/>
    </source>
</evidence>
<evidence type="ECO:0000259" key="7">
    <source>
        <dbReference type="PROSITE" id="PS50850"/>
    </source>
</evidence>
<evidence type="ECO:0000256" key="4">
    <source>
        <dbReference type="ARBA" id="ARBA00023136"/>
    </source>
</evidence>
<dbReference type="PANTHER" id="PTHR23502">
    <property type="entry name" value="MAJOR FACILITATOR SUPERFAMILY"/>
    <property type="match status" value="1"/>
</dbReference>
<evidence type="ECO:0000256" key="3">
    <source>
        <dbReference type="ARBA" id="ARBA00022989"/>
    </source>
</evidence>
<comment type="subcellular location">
    <subcellularLocation>
        <location evidence="1">Membrane</location>
        <topology evidence="1">Multi-pass membrane protein</topology>
    </subcellularLocation>
</comment>
<keyword evidence="9" id="KW-1185">Reference proteome</keyword>
<feature type="transmembrane region" description="Helical" evidence="6">
    <location>
        <begin position="356"/>
        <end position="385"/>
    </location>
</feature>
<dbReference type="Proteomes" id="UP001150904">
    <property type="component" value="Unassembled WGS sequence"/>
</dbReference>
<feature type="transmembrane region" description="Helical" evidence="6">
    <location>
        <begin position="406"/>
        <end position="427"/>
    </location>
</feature>
<evidence type="ECO:0000256" key="1">
    <source>
        <dbReference type="ARBA" id="ARBA00004141"/>
    </source>
</evidence>
<dbReference type="GO" id="GO:0005886">
    <property type="term" value="C:plasma membrane"/>
    <property type="evidence" value="ECO:0007669"/>
    <property type="project" value="TreeGrafter"/>
</dbReference>
<sequence length="546" mass="60344">MAPNSDSDLMWPPGTVRLEVLQQPGADDAVILQPQPSRDPNDPLNWSPWRKHLNFGLVSLYVFMVFALIDCAPVTWGPMNRQLGFSYEILNDSYAIGCGTLALGGLLLIPFALKYGRRPVYLMSTAIQLGMSVWTARMQTVADLLLINAFSNLVAALAETMVQMTIADVYFVHQRGLMNSIYLLMLTMGVSVAPIAAGYITIYEGWRWVWWWMAVFFGAAFLGFLFFYEETKFSSTPVENNGPSGGSESKDKSGSNTIHFDGVDLEKLNGISGPERQLTAISVDHSIPKKTYKQRLALWSASPSSLSQLAKHMYEPLFMLFYFPAVGYVGLMYGFMTASITVTITTYSDWMTLPPYNFSAAGIGLMGLPAFIGTALAAVICGPLSDYFIIYLSKRNNGIYEPEMRLWVILMFAPFVPAGLLMFGIGLNNGQPWPILAVGLGLVGFGTTPACSISLTYLTDAYTAIIADSMVGVTFVRNVISTIFVFALSPWITSAGITGFYISFSAIVSAILLALLIFVFFGRKFRVKFAERYRFFAKKQIDSRKA</sequence>
<feature type="transmembrane region" description="Helical" evidence="6">
    <location>
        <begin position="498"/>
        <end position="522"/>
    </location>
</feature>
<reference evidence="8" key="2">
    <citation type="journal article" date="2023" name="IMA Fungus">
        <title>Comparative genomic study of the Penicillium genus elucidates a diverse pangenome and 15 lateral gene transfer events.</title>
        <authorList>
            <person name="Petersen C."/>
            <person name="Sorensen T."/>
            <person name="Nielsen M.R."/>
            <person name="Sondergaard T.E."/>
            <person name="Sorensen J.L."/>
            <person name="Fitzpatrick D.A."/>
            <person name="Frisvad J.C."/>
            <person name="Nielsen K.L."/>
        </authorList>
    </citation>
    <scope>NUCLEOTIDE SEQUENCE</scope>
    <source>
        <strain evidence="8">IBT 15544</strain>
    </source>
</reference>
<gene>
    <name evidence="8" type="ORF">N7498_002219</name>
</gene>
<feature type="transmembrane region" description="Helical" evidence="6">
    <location>
        <begin position="433"/>
        <end position="458"/>
    </location>
</feature>
<dbReference type="InterPro" id="IPR020846">
    <property type="entry name" value="MFS_dom"/>
</dbReference>
<comment type="caution">
    <text evidence="8">The sequence shown here is derived from an EMBL/GenBank/DDBJ whole genome shotgun (WGS) entry which is preliminary data.</text>
</comment>
<feature type="transmembrane region" description="Helical" evidence="6">
    <location>
        <begin position="53"/>
        <end position="74"/>
    </location>
</feature>
<dbReference type="OrthoDB" id="5215911at2759"/>
<keyword evidence="4 6" id="KW-0472">Membrane</keyword>
<feature type="transmembrane region" description="Helical" evidence="6">
    <location>
        <begin position="183"/>
        <end position="202"/>
    </location>
</feature>
<name>A0A9W9N9P3_9EURO</name>
<dbReference type="GeneID" id="83176582"/>
<dbReference type="InterPro" id="IPR036259">
    <property type="entry name" value="MFS_trans_sf"/>
</dbReference>
<evidence type="ECO:0000256" key="5">
    <source>
        <dbReference type="SAM" id="MobiDB-lite"/>
    </source>
</evidence>
<dbReference type="PANTHER" id="PTHR23502:SF50">
    <property type="entry name" value="TRANSPORTER, PUTATIVE (AFU_ORTHOLOGUE AFUA_5G00430)-RELATED"/>
    <property type="match status" value="1"/>
</dbReference>
<dbReference type="RefSeq" id="XP_058311625.1">
    <property type="nucleotide sequence ID" value="XM_058449281.1"/>
</dbReference>
<feature type="transmembrane region" description="Helical" evidence="6">
    <location>
        <begin position="208"/>
        <end position="228"/>
    </location>
</feature>
<feature type="transmembrane region" description="Helical" evidence="6">
    <location>
        <begin position="470"/>
        <end position="492"/>
    </location>
</feature>
<evidence type="ECO:0000313" key="8">
    <source>
        <dbReference type="EMBL" id="KAJ5215812.1"/>
    </source>
</evidence>